<evidence type="ECO:0000313" key="1">
    <source>
        <dbReference type="EMBL" id="WMV24763.1"/>
    </source>
</evidence>
<dbReference type="InterPro" id="IPR043502">
    <property type="entry name" value="DNA/RNA_pol_sf"/>
</dbReference>
<dbReference type="PANTHER" id="PTHR45835">
    <property type="entry name" value="YALI0A06105P"/>
    <property type="match status" value="1"/>
</dbReference>
<dbReference type="SUPFAM" id="SSF56672">
    <property type="entry name" value="DNA/RNA polymerases"/>
    <property type="match status" value="1"/>
</dbReference>
<sequence length="185" mass="21532">MAVLGHIVSSNGIRVDTQKIEEVQNWSRSTSLIDIRSFLGLASYYMRDDHLPLVEFAYNNSYHSGIHMAPYEALYGRRCRSPIGWFDVGEAGLIGPKLVIQAMELRTKEVASVKVLWKNQFIEEATWEAEEYMKERYHISLSPEKFQIKKRVQEEKRGERKEDSRCSSSFHVIRGLFRQGFDPKK</sequence>
<dbReference type="AlphaFoldDB" id="A0AAF0QKF6"/>
<dbReference type="PANTHER" id="PTHR45835:SF91">
    <property type="entry name" value="RETROTRANSPOSON, TY3-GYPSY SUBCLASS-LIKE PROTEIN"/>
    <property type="match status" value="1"/>
</dbReference>
<dbReference type="Gene3D" id="3.30.420.10">
    <property type="entry name" value="Ribonuclease H-like superfamily/Ribonuclease H"/>
    <property type="match status" value="1"/>
</dbReference>
<dbReference type="GO" id="GO:0003676">
    <property type="term" value="F:nucleic acid binding"/>
    <property type="evidence" value="ECO:0007669"/>
    <property type="project" value="InterPro"/>
</dbReference>
<evidence type="ECO:0000313" key="2">
    <source>
        <dbReference type="Proteomes" id="UP001234989"/>
    </source>
</evidence>
<accession>A0AAF0QKF6</accession>
<dbReference type="InterPro" id="IPR036397">
    <property type="entry name" value="RNaseH_sf"/>
</dbReference>
<protein>
    <submittedName>
        <fullName evidence="1">Uncharacterized protein</fullName>
    </submittedName>
</protein>
<keyword evidence="2" id="KW-1185">Reference proteome</keyword>
<feature type="non-terminal residue" evidence="1">
    <location>
        <position position="185"/>
    </location>
</feature>
<dbReference type="Proteomes" id="UP001234989">
    <property type="component" value="Chromosome 4"/>
</dbReference>
<organism evidence="1 2">
    <name type="scientific">Solanum verrucosum</name>
    <dbReference type="NCBI Taxonomy" id="315347"/>
    <lineage>
        <taxon>Eukaryota</taxon>
        <taxon>Viridiplantae</taxon>
        <taxon>Streptophyta</taxon>
        <taxon>Embryophyta</taxon>
        <taxon>Tracheophyta</taxon>
        <taxon>Spermatophyta</taxon>
        <taxon>Magnoliopsida</taxon>
        <taxon>eudicotyledons</taxon>
        <taxon>Gunneridae</taxon>
        <taxon>Pentapetalae</taxon>
        <taxon>asterids</taxon>
        <taxon>lamiids</taxon>
        <taxon>Solanales</taxon>
        <taxon>Solanaceae</taxon>
        <taxon>Solanoideae</taxon>
        <taxon>Solaneae</taxon>
        <taxon>Solanum</taxon>
    </lineage>
</organism>
<dbReference type="EMBL" id="CP133615">
    <property type="protein sequence ID" value="WMV24763.1"/>
    <property type="molecule type" value="Genomic_DNA"/>
</dbReference>
<proteinExistence type="predicted"/>
<reference evidence="1" key="1">
    <citation type="submission" date="2023-08" db="EMBL/GenBank/DDBJ databases">
        <title>A de novo genome assembly of Solanum verrucosum Schlechtendal, a Mexican diploid species geographically isolated from the other diploid A-genome species in potato relatives.</title>
        <authorList>
            <person name="Hosaka K."/>
        </authorList>
    </citation>
    <scope>NUCLEOTIDE SEQUENCE</scope>
    <source>
        <tissue evidence="1">Young leaves</tissue>
    </source>
</reference>
<name>A0AAF0QKF6_SOLVR</name>
<gene>
    <name evidence="1" type="ORF">MTR67_018148</name>
</gene>